<evidence type="ECO:0000313" key="2">
    <source>
        <dbReference type="Proteomes" id="UP000594363"/>
    </source>
</evidence>
<organism evidence="1 2">
    <name type="scientific">Arthrobacter phage Jinkies</name>
    <dbReference type="NCBI Taxonomy" id="2743903"/>
    <lineage>
        <taxon>Viruses</taxon>
        <taxon>Duplodnaviria</taxon>
        <taxon>Heunggongvirae</taxon>
        <taxon>Uroviricota</taxon>
        <taxon>Caudoviricetes</taxon>
        <taxon>Berryhillviridae</taxon>
        <taxon>Jinkiesvirus</taxon>
        <taxon>Jinkiesvirus jinkies</taxon>
    </lineage>
</organism>
<proteinExistence type="predicted"/>
<dbReference type="Proteomes" id="UP000594363">
    <property type="component" value="Segment"/>
</dbReference>
<dbReference type="EMBL" id="MT498043">
    <property type="protein sequence ID" value="QKY79003.1"/>
    <property type="molecule type" value="Genomic_DNA"/>
</dbReference>
<name>A0A7S5WWF2_9CAUD</name>
<accession>A0A7S5WWF2</accession>
<reference evidence="1 2" key="1">
    <citation type="submission" date="2020-05" db="EMBL/GenBank/DDBJ databases">
        <authorList>
            <person name="Bohanan V.A."/>
            <person name="Brazelton B.R."/>
            <person name="Coffey L.M."/>
            <person name="Donovan A.R."/>
            <person name="Gales A.C."/>
            <person name="Glasscock A.J."/>
            <person name="Grill M."/>
            <person name="Harper M.C."/>
            <person name="Hollowell C.E."/>
            <person name="Liu T.Y."/>
            <person name="Mansour C."/>
            <person name="McDowell A.D."/>
            <person name="Miller T.E."/>
            <person name="Nash A.G."/>
            <person name="Seo J."/>
            <person name="Sherman Z.A."/>
            <person name="Albert R.M."/>
            <person name="Ayala A."/>
            <person name="Monti D.L."/>
            <person name="Garlena R.A."/>
            <person name="Russell D.A."/>
            <person name="Pope W.H."/>
            <person name="Jacobs-Sera D."/>
            <person name="Hatfull G.F."/>
        </authorList>
    </citation>
    <scope>NUCLEOTIDE SEQUENCE [LARGE SCALE GENOMIC DNA]</scope>
</reference>
<gene>
    <name evidence="1" type="primary">55</name>
    <name evidence="1" type="ORF">Jinkies_55</name>
</gene>
<keyword evidence="2" id="KW-1185">Reference proteome</keyword>
<sequence>MTVTPDTQFEAETDENFVEALEEAFAVAESDDGIPEGASLTDLFMEHLQPALAAIRRQAAADALNARAKSFDASARLFRDMAAGRDAKDDPMSARIYTAHATQAGTDANACRTEADAVIASGYEWQCASGTGCCSPVPDAGDLCKECEANEYDDRWAE</sequence>
<evidence type="ECO:0000313" key="1">
    <source>
        <dbReference type="EMBL" id="QKY79003.1"/>
    </source>
</evidence>
<protein>
    <submittedName>
        <fullName evidence="1">Uncharacterized protein</fullName>
    </submittedName>
</protein>